<dbReference type="RefSeq" id="WP_165100622.1">
    <property type="nucleotide sequence ID" value="NZ_CP049056.1"/>
</dbReference>
<dbReference type="PIRSF" id="PIRSF015582">
    <property type="entry name" value="Cit_lyase_B"/>
    <property type="match status" value="1"/>
</dbReference>
<feature type="binding site" evidence="5">
    <location>
        <position position="126"/>
    </location>
    <ligand>
        <name>substrate</name>
    </ligand>
</feature>
<dbReference type="InterPro" id="IPR011206">
    <property type="entry name" value="Citrate_lyase_beta/mcl1/mcl2"/>
</dbReference>
<feature type="domain" description="HpcH/HpaI aldolase/citrate lyase" evidence="7">
    <location>
        <begin position="9"/>
        <end position="221"/>
    </location>
</feature>
<keyword evidence="3 6" id="KW-0479">Metal-binding</keyword>
<dbReference type="GO" id="GO:0016829">
    <property type="term" value="F:lyase activity"/>
    <property type="evidence" value="ECO:0007669"/>
    <property type="project" value="UniProtKB-KW"/>
</dbReference>
<dbReference type="SUPFAM" id="SSF51621">
    <property type="entry name" value="Phosphoenolpyruvate/pyruvate domain"/>
    <property type="match status" value="1"/>
</dbReference>
<feature type="binding site" evidence="6">
    <location>
        <position position="153"/>
    </location>
    <ligand>
        <name>Mg(2+)</name>
        <dbReference type="ChEBI" id="CHEBI:18420"/>
    </ligand>
</feature>
<evidence type="ECO:0000256" key="2">
    <source>
        <dbReference type="ARBA" id="ARBA00005568"/>
    </source>
</evidence>
<dbReference type="InterPro" id="IPR015813">
    <property type="entry name" value="Pyrv/PenolPyrv_kinase-like_dom"/>
</dbReference>
<comment type="similarity">
    <text evidence="2">Belongs to the HpcH/HpaI aldolase family.</text>
</comment>
<accession>A0A7L5C2P8</accession>
<comment type="cofactor">
    <cofactor evidence="1">
        <name>Mg(2+)</name>
        <dbReference type="ChEBI" id="CHEBI:18420"/>
    </cofactor>
</comment>
<reference evidence="8 9" key="1">
    <citation type="submission" date="2020-02" db="EMBL/GenBank/DDBJ databases">
        <title>complete genome sequence of Rhodobacteraceae bacterium.</title>
        <authorList>
            <person name="Park J."/>
            <person name="Kim Y.-S."/>
            <person name="Kim K.-H."/>
        </authorList>
    </citation>
    <scope>NUCLEOTIDE SEQUENCE [LARGE SCALE GENOMIC DNA]</scope>
    <source>
        <strain evidence="8 9">RR4-56</strain>
    </source>
</reference>
<dbReference type="Gene3D" id="3.20.20.60">
    <property type="entry name" value="Phosphoenolpyruvate-binding domains"/>
    <property type="match status" value="1"/>
</dbReference>
<dbReference type="InterPro" id="IPR005000">
    <property type="entry name" value="Aldolase/citrate-lyase_domain"/>
</dbReference>
<dbReference type="GO" id="GO:0000287">
    <property type="term" value="F:magnesium ion binding"/>
    <property type="evidence" value="ECO:0007669"/>
    <property type="project" value="TreeGrafter"/>
</dbReference>
<sequence>MPVSARPRRSVLYIPGCRARALEKARRLAADALIFDLEDAAPPEEKENARTLVADAVSEGGYGARELIVRINGLDTEWGAADLATAAVAGPDAILIPKVESPEMIAAVAAGMSAAPAKTAIWAMMETPRGVLSAAAIAASHPRLVCLVMGTNDLVKELRATHVPGRAPVAAALGHCLLAARAEGLVAIDGVCNAFRDETLLREECEAGRAMGFDGKTLIHPGQIAIANEVFGPSAEALAEAKEQLAAYEATVAKGGGVAVVNGRIVENLHVETARRLLAEAEAIRRLEDGAN</sequence>
<evidence type="ECO:0000313" key="9">
    <source>
        <dbReference type="Proteomes" id="UP000503336"/>
    </source>
</evidence>
<keyword evidence="4 6" id="KW-0460">Magnesium</keyword>
<dbReference type="Proteomes" id="UP000503336">
    <property type="component" value="Chromosome"/>
</dbReference>
<evidence type="ECO:0000256" key="1">
    <source>
        <dbReference type="ARBA" id="ARBA00001946"/>
    </source>
</evidence>
<evidence type="ECO:0000256" key="6">
    <source>
        <dbReference type="PIRSR" id="PIRSR015582-2"/>
    </source>
</evidence>
<evidence type="ECO:0000256" key="4">
    <source>
        <dbReference type="ARBA" id="ARBA00022842"/>
    </source>
</evidence>
<dbReference type="AlphaFoldDB" id="A0A7L5C2P8"/>
<keyword evidence="9" id="KW-1185">Reference proteome</keyword>
<dbReference type="PANTHER" id="PTHR32308">
    <property type="entry name" value="LYASE BETA SUBUNIT, PUTATIVE (AFU_ORTHOLOGUE AFUA_4G13030)-RELATED"/>
    <property type="match status" value="1"/>
</dbReference>
<dbReference type="GO" id="GO:0006107">
    <property type="term" value="P:oxaloacetate metabolic process"/>
    <property type="evidence" value="ECO:0007669"/>
    <property type="project" value="TreeGrafter"/>
</dbReference>
<dbReference type="Pfam" id="PF03328">
    <property type="entry name" value="HpcH_HpaI"/>
    <property type="match status" value="1"/>
</dbReference>
<organism evidence="8 9">
    <name type="scientific">Pikeienuella piscinae</name>
    <dbReference type="NCBI Taxonomy" id="2748098"/>
    <lineage>
        <taxon>Bacteria</taxon>
        <taxon>Pseudomonadati</taxon>
        <taxon>Pseudomonadota</taxon>
        <taxon>Alphaproteobacteria</taxon>
        <taxon>Rhodobacterales</taxon>
        <taxon>Paracoccaceae</taxon>
        <taxon>Pikeienuella</taxon>
    </lineage>
</organism>
<dbReference type="InterPro" id="IPR040442">
    <property type="entry name" value="Pyrv_kinase-like_dom_sf"/>
</dbReference>
<dbReference type="KEGG" id="hdh:G5B40_16110"/>
<dbReference type="EMBL" id="CP049056">
    <property type="protein sequence ID" value="QIE56826.1"/>
    <property type="molecule type" value="Genomic_DNA"/>
</dbReference>
<evidence type="ECO:0000259" key="7">
    <source>
        <dbReference type="Pfam" id="PF03328"/>
    </source>
</evidence>
<name>A0A7L5C2P8_9RHOB</name>
<keyword evidence="8" id="KW-0456">Lyase</keyword>
<feature type="binding site" evidence="6">
    <location>
        <position position="126"/>
    </location>
    <ligand>
        <name>Mg(2+)</name>
        <dbReference type="ChEBI" id="CHEBI:18420"/>
    </ligand>
</feature>
<gene>
    <name evidence="8" type="ORF">G5B40_16110</name>
</gene>
<protein>
    <submittedName>
        <fullName evidence="8">CoA ester lyase</fullName>
    </submittedName>
</protein>
<evidence type="ECO:0000313" key="8">
    <source>
        <dbReference type="EMBL" id="QIE56826.1"/>
    </source>
</evidence>
<feature type="binding site" evidence="5">
    <location>
        <position position="70"/>
    </location>
    <ligand>
        <name>substrate</name>
    </ligand>
</feature>
<proteinExistence type="inferred from homology"/>
<dbReference type="PANTHER" id="PTHR32308:SF10">
    <property type="entry name" value="CITRATE LYASE SUBUNIT BETA"/>
    <property type="match status" value="1"/>
</dbReference>
<evidence type="ECO:0000256" key="5">
    <source>
        <dbReference type="PIRSR" id="PIRSR015582-1"/>
    </source>
</evidence>
<evidence type="ECO:0000256" key="3">
    <source>
        <dbReference type="ARBA" id="ARBA00022723"/>
    </source>
</evidence>